<feature type="region of interest" description="Disordered" evidence="1">
    <location>
        <begin position="1"/>
        <end position="67"/>
    </location>
</feature>
<keyword evidence="3" id="KW-1185">Reference proteome</keyword>
<comment type="caution">
    <text evidence="2">The sequence shown here is derived from an EMBL/GenBank/DDBJ whole genome shotgun (WGS) entry which is preliminary data.</text>
</comment>
<reference evidence="2" key="1">
    <citation type="submission" date="2020-08" db="EMBL/GenBank/DDBJ databases">
        <title>Multicomponent nature underlies the extraordinary mechanical properties of spider dragline silk.</title>
        <authorList>
            <person name="Kono N."/>
            <person name="Nakamura H."/>
            <person name="Mori M."/>
            <person name="Yoshida Y."/>
            <person name="Ohtoshi R."/>
            <person name="Malay A.D."/>
            <person name="Moran D.A.P."/>
            <person name="Tomita M."/>
            <person name="Numata K."/>
            <person name="Arakawa K."/>
        </authorList>
    </citation>
    <scope>NUCLEOTIDE SEQUENCE</scope>
</reference>
<accession>A0A8X6R8Z5</accession>
<sequence length="81" mass="9235">MNVFKWIEPPPKRIAPHRPLPRWKGTPTSSLQTPVPYKRSSEVIGQQRKTQDIITPDKQTTKASSCEQVKDVPTIHYQGTP</sequence>
<evidence type="ECO:0000256" key="1">
    <source>
        <dbReference type="SAM" id="MobiDB-lite"/>
    </source>
</evidence>
<organism evidence="2 3">
    <name type="scientific">Nephila pilipes</name>
    <name type="common">Giant wood spider</name>
    <name type="synonym">Nephila maculata</name>
    <dbReference type="NCBI Taxonomy" id="299642"/>
    <lineage>
        <taxon>Eukaryota</taxon>
        <taxon>Metazoa</taxon>
        <taxon>Ecdysozoa</taxon>
        <taxon>Arthropoda</taxon>
        <taxon>Chelicerata</taxon>
        <taxon>Arachnida</taxon>
        <taxon>Araneae</taxon>
        <taxon>Araneomorphae</taxon>
        <taxon>Entelegynae</taxon>
        <taxon>Araneoidea</taxon>
        <taxon>Nephilidae</taxon>
        <taxon>Nephila</taxon>
    </lineage>
</organism>
<dbReference type="Proteomes" id="UP000887013">
    <property type="component" value="Unassembled WGS sequence"/>
</dbReference>
<dbReference type="AlphaFoldDB" id="A0A8X6R8Z5"/>
<proteinExistence type="predicted"/>
<protein>
    <submittedName>
        <fullName evidence="2">Uncharacterized protein</fullName>
    </submittedName>
</protein>
<dbReference type="EMBL" id="BMAW01041347">
    <property type="protein sequence ID" value="GFU63159.1"/>
    <property type="molecule type" value="Genomic_DNA"/>
</dbReference>
<evidence type="ECO:0000313" key="3">
    <source>
        <dbReference type="Proteomes" id="UP000887013"/>
    </source>
</evidence>
<evidence type="ECO:0000313" key="2">
    <source>
        <dbReference type="EMBL" id="GFU63159.1"/>
    </source>
</evidence>
<name>A0A8X6R8Z5_NEPPI</name>
<gene>
    <name evidence="2" type="ORF">NPIL_322991</name>
</gene>
<feature type="compositionally biased region" description="Polar residues" evidence="1">
    <location>
        <begin position="57"/>
        <end position="67"/>
    </location>
</feature>